<dbReference type="InterPro" id="IPR000477">
    <property type="entry name" value="RT_dom"/>
</dbReference>
<organism evidence="3 4">
    <name type="scientific">Microthlaspi erraticum</name>
    <dbReference type="NCBI Taxonomy" id="1685480"/>
    <lineage>
        <taxon>Eukaryota</taxon>
        <taxon>Viridiplantae</taxon>
        <taxon>Streptophyta</taxon>
        <taxon>Embryophyta</taxon>
        <taxon>Tracheophyta</taxon>
        <taxon>Spermatophyta</taxon>
        <taxon>Magnoliopsida</taxon>
        <taxon>eudicotyledons</taxon>
        <taxon>Gunneridae</taxon>
        <taxon>Pentapetalae</taxon>
        <taxon>rosids</taxon>
        <taxon>malvids</taxon>
        <taxon>Brassicales</taxon>
        <taxon>Brassicaceae</taxon>
        <taxon>Coluteocarpeae</taxon>
        <taxon>Microthlaspi</taxon>
    </lineage>
</organism>
<feature type="compositionally biased region" description="Basic and acidic residues" evidence="1">
    <location>
        <begin position="606"/>
        <end position="616"/>
    </location>
</feature>
<dbReference type="PANTHER" id="PTHR33116">
    <property type="entry name" value="REVERSE TRANSCRIPTASE ZINC-BINDING DOMAIN-CONTAINING PROTEIN-RELATED-RELATED"/>
    <property type="match status" value="1"/>
</dbReference>
<feature type="domain" description="Reverse transcriptase" evidence="2">
    <location>
        <begin position="1"/>
        <end position="137"/>
    </location>
</feature>
<dbReference type="PANTHER" id="PTHR33116:SF86">
    <property type="entry name" value="REVERSE TRANSCRIPTASE DOMAIN-CONTAINING PROTEIN"/>
    <property type="match status" value="1"/>
</dbReference>
<dbReference type="Pfam" id="PF00078">
    <property type="entry name" value="RVT_1"/>
    <property type="match status" value="1"/>
</dbReference>
<sequence length="774" mass="89245">MSCVQSVNYQVLINGEPYGHIIPTRGLRQGDPISPYLFVICTEMLVKMMCDAEEKGLITGLKVARGSPAVSHLLFADDSMFYCKQEDDELNQIVRIIEEYSLASGQRVNYQKSSVYFGKQIPTQRREEIKRKLGIQQTGGDGKYLGLPESFGGSKVSILGYLQEKINKRANGWESKFLSAGGKEVMLKSVLAALPTYTMACFQLPKETCKKIVATMAEFWWKNNKEARGMHWQSWDKLTKRKEEGGLGFKDLENFNLALLGKQLWRMITKEDSLMTRVFKGRYFLKSDPLKAKLGSRPSYAWRSIHAAQELMQYGIRRTVGDGSQIQVWKDQWMNRKPARAPAAMNRIENPTLYNFPLEMRLKDLLLEGGTDWNTELIEAMFPHEEAQLMKEIRPGGEGTKDGYTWDFTRTGQYSVKSGYWCAEKIQKEKQGTKEVDQPSLDALFQLGWKTETSPKVQHFLWRCLKNIIPVAGNLKDRHISREGKCERCHIGNETVNHLLFTCPYARLLWASSPIPAPPQGEWSSSPYTNLYEAFTLSWAKQEQAKLQKLVPWILWRLWKNRNAFVFQGKDYSVQETLQRVQEDAEEWARSREEENKGQQQPRTSTPRDKWKRPKEGWIKCNSDGAWPKEGAKCGLGWVMRNQEGKVMWIGAKAIPKTRTVIEAELEALRWAMRFLRRFNYRKIVFESDSKELINMINEAEEWPMLQPGLNEIRHLVTHFDEVAFAFQSREGNGVADRVAKEALSFMIDAPKIYSIVPDWVKSQIDVDNQLYSL</sequence>
<dbReference type="GO" id="GO:0003676">
    <property type="term" value="F:nucleic acid binding"/>
    <property type="evidence" value="ECO:0007669"/>
    <property type="project" value="InterPro"/>
</dbReference>
<accession>A0A6D2JVB2</accession>
<dbReference type="CDD" id="cd06222">
    <property type="entry name" value="RNase_H_like"/>
    <property type="match status" value="1"/>
</dbReference>
<name>A0A6D2JVB2_9BRAS</name>
<dbReference type="InterPro" id="IPR002156">
    <property type="entry name" value="RNaseH_domain"/>
</dbReference>
<comment type="caution">
    <text evidence="3">The sequence shown here is derived from an EMBL/GenBank/DDBJ whole genome shotgun (WGS) entry which is preliminary data.</text>
</comment>
<dbReference type="AlphaFoldDB" id="A0A6D2JVB2"/>
<gene>
    <name evidence="3" type="ORF">MERR_LOCUS28388</name>
</gene>
<reference evidence="3" key="1">
    <citation type="submission" date="2020-01" db="EMBL/GenBank/DDBJ databases">
        <authorList>
            <person name="Mishra B."/>
        </authorList>
    </citation>
    <scope>NUCLEOTIDE SEQUENCE [LARGE SCALE GENOMIC DNA]</scope>
</reference>
<evidence type="ECO:0000313" key="4">
    <source>
        <dbReference type="Proteomes" id="UP000467841"/>
    </source>
</evidence>
<proteinExistence type="predicted"/>
<dbReference type="InterPro" id="IPR043502">
    <property type="entry name" value="DNA/RNA_pol_sf"/>
</dbReference>
<evidence type="ECO:0000259" key="2">
    <source>
        <dbReference type="PROSITE" id="PS50878"/>
    </source>
</evidence>
<dbReference type="InterPro" id="IPR012337">
    <property type="entry name" value="RNaseH-like_sf"/>
</dbReference>
<dbReference type="Pfam" id="PF13456">
    <property type="entry name" value="RVT_3"/>
    <property type="match status" value="1"/>
</dbReference>
<dbReference type="InterPro" id="IPR044730">
    <property type="entry name" value="RNase_H-like_dom_plant"/>
</dbReference>
<dbReference type="SUPFAM" id="SSF53098">
    <property type="entry name" value="Ribonuclease H-like"/>
    <property type="match status" value="1"/>
</dbReference>
<dbReference type="EMBL" id="CACVBM020001240">
    <property type="protein sequence ID" value="CAA7041153.1"/>
    <property type="molecule type" value="Genomic_DNA"/>
</dbReference>
<keyword evidence="4" id="KW-1185">Reference proteome</keyword>
<dbReference type="OrthoDB" id="1112764at2759"/>
<dbReference type="GO" id="GO:0004523">
    <property type="term" value="F:RNA-DNA hybrid ribonuclease activity"/>
    <property type="evidence" value="ECO:0007669"/>
    <property type="project" value="InterPro"/>
</dbReference>
<dbReference type="Gene3D" id="3.30.420.10">
    <property type="entry name" value="Ribonuclease H-like superfamily/Ribonuclease H"/>
    <property type="match status" value="1"/>
</dbReference>
<dbReference type="Pfam" id="PF13966">
    <property type="entry name" value="zf-RVT"/>
    <property type="match status" value="1"/>
</dbReference>
<evidence type="ECO:0000313" key="3">
    <source>
        <dbReference type="EMBL" id="CAA7041153.1"/>
    </source>
</evidence>
<dbReference type="InterPro" id="IPR036397">
    <property type="entry name" value="RNaseH_sf"/>
</dbReference>
<dbReference type="PROSITE" id="PS50878">
    <property type="entry name" value="RT_POL"/>
    <property type="match status" value="1"/>
</dbReference>
<dbReference type="InterPro" id="IPR026960">
    <property type="entry name" value="RVT-Znf"/>
</dbReference>
<feature type="region of interest" description="Disordered" evidence="1">
    <location>
        <begin position="589"/>
        <end position="616"/>
    </location>
</feature>
<dbReference type="SUPFAM" id="SSF56672">
    <property type="entry name" value="DNA/RNA polymerases"/>
    <property type="match status" value="1"/>
</dbReference>
<dbReference type="Proteomes" id="UP000467841">
    <property type="component" value="Unassembled WGS sequence"/>
</dbReference>
<protein>
    <recommendedName>
        <fullName evidence="2">Reverse transcriptase domain-containing protein</fullName>
    </recommendedName>
</protein>
<evidence type="ECO:0000256" key="1">
    <source>
        <dbReference type="SAM" id="MobiDB-lite"/>
    </source>
</evidence>